<feature type="transmembrane region" description="Helical" evidence="4">
    <location>
        <begin position="37"/>
        <end position="57"/>
    </location>
</feature>
<evidence type="ECO:0000256" key="4">
    <source>
        <dbReference type="SAM" id="Phobius"/>
    </source>
</evidence>
<evidence type="ECO:0000256" key="3">
    <source>
        <dbReference type="ARBA" id="ARBA00023163"/>
    </source>
</evidence>
<dbReference type="GO" id="GO:0003677">
    <property type="term" value="F:DNA binding"/>
    <property type="evidence" value="ECO:0007669"/>
    <property type="project" value="UniProtKB-KW"/>
</dbReference>
<keyword evidence="2" id="KW-0238">DNA-binding</keyword>
<dbReference type="Gene3D" id="1.10.10.10">
    <property type="entry name" value="Winged helix-like DNA-binding domain superfamily/Winged helix DNA-binding domain"/>
    <property type="match status" value="1"/>
</dbReference>
<dbReference type="PANTHER" id="PTHR44688:SF16">
    <property type="entry name" value="DNA-BINDING TRANSCRIPTIONAL ACTIVATOR DEVR_DOSR"/>
    <property type="match status" value="1"/>
</dbReference>
<name>A0A3B0ST05_9ZZZZ</name>
<dbReference type="SUPFAM" id="SSF46894">
    <property type="entry name" value="C-terminal effector domain of the bipartite response regulators"/>
    <property type="match status" value="1"/>
</dbReference>
<dbReference type="InterPro" id="IPR036388">
    <property type="entry name" value="WH-like_DNA-bd_sf"/>
</dbReference>
<dbReference type="PANTHER" id="PTHR44688">
    <property type="entry name" value="DNA-BINDING TRANSCRIPTIONAL ACTIVATOR DEVR_DOSR"/>
    <property type="match status" value="1"/>
</dbReference>
<keyword evidence="1" id="KW-0805">Transcription regulation</keyword>
<feature type="transmembrane region" description="Helical" evidence="4">
    <location>
        <begin position="77"/>
        <end position="97"/>
    </location>
</feature>
<reference evidence="6" key="1">
    <citation type="submission" date="2018-06" db="EMBL/GenBank/DDBJ databases">
        <authorList>
            <person name="Zhirakovskaya E."/>
        </authorList>
    </citation>
    <scope>NUCLEOTIDE SEQUENCE</scope>
</reference>
<dbReference type="InterPro" id="IPR016032">
    <property type="entry name" value="Sig_transdc_resp-reg_C-effctor"/>
</dbReference>
<keyword evidence="4" id="KW-0472">Membrane</keyword>
<dbReference type="GO" id="GO:0006355">
    <property type="term" value="P:regulation of DNA-templated transcription"/>
    <property type="evidence" value="ECO:0007669"/>
    <property type="project" value="InterPro"/>
</dbReference>
<dbReference type="PROSITE" id="PS50043">
    <property type="entry name" value="HTH_LUXR_2"/>
    <property type="match status" value="1"/>
</dbReference>
<accession>A0A3B0ST05</accession>
<dbReference type="InterPro" id="IPR000792">
    <property type="entry name" value="Tscrpt_reg_LuxR_C"/>
</dbReference>
<dbReference type="EMBL" id="UOEI01000388">
    <property type="protein sequence ID" value="VAW04227.1"/>
    <property type="molecule type" value="Genomic_DNA"/>
</dbReference>
<keyword evidence="3" id="KW-0804">Transcription</keyword>
<evidence type="ECO:0000313" key="6">
    <source>
        <dbReference type="EMBL" id="VAW04227.1"/>
    </source>
</evidence>
<dbReference type="Pfam" id="PF00196">
    <property type="entry name" value="GerE"/>
    <property type="match status" value="1"/>
</dbReference>
<evidence type="ECO:0000256" key="2">
    <source>
        <dbReference type="ARBA" id="ARBA00023125"/>
    </source>
</evidence>
<feature type="transmembrane region" description="Helical" evidence="4">
    <location>
        <begin position="6"/>
        <end position="25"/>
    </location>
</feature>
<keyword evidence="4" id="KW-0812">Transmembrane</keyword>
<proteinExistence type="predicted"/>
<protein>
    <recommendedName>
        <fullName evidence="5">HTH luxR-type domain-containing protein</fullName>
    </recommendedName>
</protein>
<sequence length="195" mass="21099">MNPLIALLIVNWAVFAVLLVLRVRAASTYPTSRLRTLGWLGALAIGVFLLVATQRLGIHLSLAGLLPEDVVEYLVSLGQLVLSLVAMVTIAASVYVIRRLGREVSRADRMVRILSNRIPEGMLVSNLGLTARELEVLEWMSEGKIADTEIAAVMSISPATAGTHVRNIQRKAGIGSRPDLVLLATHDGGSTEDRR</sequence>
<dbReference type="CDD" id="cd06170">
    <property type="entry name" value="LuxR_C_like"/>
    <property type="match status" value="1"/>
</dbReference>
<evidence type="ECO:0000259" key="5">
    <source>
        <dbReference type="PROSITE" id="PS50043"/>
    </source>
</evidence>
<dbReference type="AlphaFoldDB" id="A0A3B0ST05"/>
<feature type="domain" description="HTH luxR-type" evidence="5">
    <location>
        <begin position="122"/>
        <end position="188"/>
    </location>
</feature>
<keyword evidence="4" id="KW-1133">Transmembrane helix</keyword>
<evidence type="ECO:0000256" key="1">
    <source>
        <dbReference type="ARBA" id="ARBA00023015"/>
    </source>
</evidence>
<dbReference type="SMART" id="SM00421">
    <property type="entry name" value="HTH_LUXR"/>
    <property type="match status" value="1"/>
</dbReference>
<organism evidence="6">
    <name type="scientific">hydrothermal vent metagenome</name>
    <dbReference type="NCBI Taxonomy" id="652676"/>
    <lineage>
        <taxon>unclassified sequences</taxon>
        <taxon>metagenomes</taxon>
        <taxon>ecological metagenomes</taxon>
    </lineage>
</organism>
<gene>
    <name evidence="6" type="ORF">MNBD_ACTINO01-375</name>
</gene>